<dbReference type="AlphaFoldDB" id="A0A0B7KKX6"/>
<reference evidence="1" key="1">
    <citation type="submission" date="2015-01" db="EMBL/GenBank/DDBJ databases">
        <authorList>
            <person name="Durling Mikael"/>
        </authorList>
    </citation>
    <scope>NUCLEOTIDE SEQUENCE</scope>
</reference>
<proteinExistence type="predicted"/>
<sequence length="143" mass="16202">MKITTYNLEGPSTIKLLSICRTHNFSFPRPPTPITQTHTNIYISTDKDMDYLRLPTEFPNSAHEVIVYLESIHLAVLDVDTGPKTHEMISYHNITEPAAVRERIQCASIIIALKAKINKETLGKAPYLKCIITPTKLERTILI</sequence>
<name>A0A0B7KKX6_BIOOC</name>
<evidence type="ECO:0000313" key="1">
    <source>
        <dbReference type="EMBL" id="CEO57804.1"/>
    </source>
</evidence>
<organism evidence="1">
    <name type="scientific">Bionectria ochroleuca</name>
    <name type="common">Gliocladium roseum</name>
    <dbReference type="NCBI Taxonomy" id="29856"/>
    <lineage>
        <taxon>Eukaryota</taxon>
        <taxon>Fungi</taxon>
        <taxon>Dikarya</taxon>
        <taxon>Ascomycota</taxon>
        <taxon>Pezizomycotina</taxon>
        <taxon>Sordariomycetes</taxon>
        <taxon>Hypocreomycetidae</taxon>
        <taxon>Hypocreales</taxon>
        <taxon>Bionectriaceae</taxon>
        <taxon>Clonostachys</taxon>
    </lineage>
</organism>
<gene>
    <name evidence="1" type="ORF">BN869_000013862_1</name>
</gene>
<accession>A0A0B7KKX6</accession>
<protein>
    <submittedName>
        <fullName evidence="1">Uncharacterized protein</fullName>
    </submittedName>
</protein>
<dbReference type="EMBL" id="CDPU01000151">
    <property type="protein sequence ID" value="CEO57804.1"/>
    <property type="molecule type" value="Genomic_DNA"/>
</dbReference>